<dbReference type="Gene3D" id="3.30.230.10">
    <property type="match status" value="1"/>
</dbReference>
<evidence type="ECO:0000256" key="16">
    <source>
        <dbReference type="PIRSR" id="PIRSR001174-1"/>
    </source>
</evidence>
<evidence type="ECO:0000256" key="7">
    <source>
        <dbReference type="ARBA" id="ARBA00022840"/>
    </source>
</evidence>
<dbReference type="GO" id="GO:0043565">
    <property type="term" value="F:sequence-specific DNA binding"/>
    <property type="evidence" value="ECO:0007669"/>
    <property type="project" value="UniProtKB-UniRule"/>
</dbReference>
<dbReference type="Pfam" id="PF05362">
    <property type="entry name" value="Lon_C"/>
    <property type="match status" value="1"/>
</dbReference>
<evidence type="ECO:0000256" key="8">
    <source>
        <dbReference type="ARBA" id="ARBA00023016"/>
    </source>
</evidence>
<evidence type="ECO:0000256" key="9">
    <source>
        <dbReference type="ARBA" id="ARBA00050665"/>
    </source>
</evidence>
<name>A0A4P8XXA0_9FIRM</name>
<comment type="function">
    <text evidence="10 14">ATP-dependent serine protease that mediates the selective degradation of mutant and abnormal proteins as well as certain short-lived regulatory proteins. Required for cellular homeostasis and for survival from DNA damage and developmental changes induced by stress. Degrades polypeptides processively to yield small peptide fragments that are 5 to 10 amino acids long. Binds to DNA in a double-stranded, site-specific manner.</text>
</comment>
<dbReference type="GO" id="GO:0016887">
    <property type="term" value="F:ATP hydrolysis activity"/>
    <property type="evidence" value="ECO:0007669"/>
    <property type="project" value="UniProtKB-UniRule"/>
</dbReference>
<dbReference type="SUPFAM" id="SSF54211">
    <property type="entry name" value="Ribosomal protein S5 domain 2-like"/>
    <property type="match status" value="1"/>
</dbReference>
<evidence type="ECO:0000256" key="20">
    <source>
        <dbReference type="SAM" id="Coils"/>
    </source>
</evidence>
<dbReference type="EC" id="3.4.21.53" evidence="11 14"/>
<keyword evidence="5 14" id="KW-0378">Hydrolase</keyword>
<comment type="subunit">
    <text evidence="14 15">Homohexamer. Organized in a ring with a central cavity.</text>
</comment>
<evidence type="ECO:0000256" key="2">
    <source>
        <dbReference type="ARBA" id="ARBA00022490"/>
    </source>
</evidence>
<dbReference type="Pfam" id="PF02190">
    <property type="entry name" value="LON_substr_bdg"/>
    <property type="match status" value="1"/>
</dbReference>
<dbReference type="PRINTS" id="PR00830">
    <property type="entry name" value="ENDOLAPTASE"/>
</dbReference>
<dbReference type="AlphaFoldDB" id="A0A4P8XXA0"/>
<dbReference type="OrthoDB" id="9803599at2"/>
<keyword evidence="4 14" id="KW-0547">Nucleotide-binding</keyword>
<dbReference type="GO" id="GO:0005524">
    <property type="term" value="F:ATP binding"/>
    <property type="evidence" value="ECO:0007669"/>
    <property type="project" value="UniProtKB-UniRule"/>
</dbReference>
<dbReference type="GO" id="GO:0005737">
    <property type="term" value="C:cytoplasm"/>
    <property type="evidence" value="ECO:0007669"/>
    <property type="project" value="UniProtKB-SubCell"/>
</dbReference>
<comment type="induction">
    <text evidence="14">By heat shock.</text>
</comment>
<dbReference type="SUPFAM" id="SSF88697">
    <property type="entry name" value="PUA domain-like"/>
    <property type="match status" value="1"/>
</dbReference>
<evidence type="ECO:0000256" key="19">
    <source>
        <dbReference type="RuleBase" id="RU000591"/>
    </source>
</evidence>
<dbReference type="Gene3D" id="1.20.58.1480">
    <property type="match status" value="1"/>
</dbReference>
<keyword evidence="2 14" id="KW-0963">Cytoplasm</keyword>
<dbReference type="InterPro" id="IPR015947">
    <property type="entry name" value="PUA-like_sf"/>
</dbReference>
<evidence type="ECO:0000256" key="6">
    <source>
        <dbReference type="ARBA" id="ARBA00022825"/>
    </source>
</evidence>
<dbReference type="KEGG" id="ruj:E5Z56_10685"/>
<dbReference type="Proteomes" id="UP000301475">
    <property type="component" value="Chromosome"/>
</dbReference>
<dbReference type="Gene3D" id="2.30.130.40">
    <property type="entry name" value="LON domain-like"/>
    <property type="match status" value="1"/>
</dbReference>
<evidence type="ECO:0000259" key="21">
    <source>
        <dbReference type="PROSITE" id="PS51786"/>
    </source>
</evidence>
<gene>
    <name evidence="14 23" type="primary">lon</name>
    <name evidence="23" type="ORF">E5Z56_10685</name>
</gene>
<dbReference type="InterPro" id="IPR054594">
    <property type="entry name" value="Lon_lid"/>
</dbReference>
<dbReference type="InterPro" id="IPR027543">
    <property type="entry name" value="Lon_bac"/>
</dbReference>
<comment type="subcellular location">
    <subcellularLocation>
        <location evidence="1 14 15">Cytoplasm</location>
    </subcellularLocation>
</comment>
<evidence type="ECO:0000256" key="10">
    <source>
        <dbReference type="ARBA" id="ARBA00053875"/>
    </source>
</evidence>
<dbReference type="SMART" id="SM00382">
    <property type="entry name" value="AAA"/>
    <property type="match status" value="1"/>
</dbReference>
<dbReference type="EMBL" id="CP039381">
    <property type="protein sequence ID" value="QCT07791.1"/>
    <property type="molecule type" value="Genomic_DNA"/>
</dbReference>
<dbReference type="InterPro" id="IPR008268">
    <property type="entry name" value="Peptidase_S16_AS"/>
</dbReference>
<feature type="binding site" evidence="14 17">
    <location>
        <begin position="356"/>
        <end position="363"/>
    </location>
    <ligand>
        <name>ATP</name>
        <dbReference type="ChEBI" id="CHEBI:30616"/>
    </ligand>
</feature>
<dbReference type="InterPro" id="IPR008269">
    <property type="entry name" value="Lon_proteolytic"/>
</dbReference>
<evidence type="ECO:0000256" key="12">
    <source>
        <dbReference type="ARBA" id="ARBA00071934"/>
    </source>
</evidence>
<keyword evidence="24" id="KW-1185">Reference proteome</keyword>
<evidence type="ECO:0000256" key="3">
    <source>
        <dbReference type="ARBA" id="ARBA00022670"/>
    </source>
</evidence>
<dbReference type="InterPro" id="IPR027417">
    <property type="entry name" value="P-loop_NTPase"/>
</dbReference>
<evidence type="ECO:0000256" key="1">
    <source>
        <dbReference type="ARBA" id="ARBA00004496"/>
    </source>
</evidence>
<dbReference type="Pfam" id="PF22667">
    <property type="entry name" value="Lon_lid"/>
    <property type="match status" value="1"/>
</dbReference>
<feature type="domain" description="Lon proteolytic" evidence="21">
    <location>
        <begin position="592"/>
        <end position="773"/>
    </location>
</feature>
<evidence type="ECO:0000256" key="11">
    <source>
        <dbReference type="ARBA" id="ARBA00066743"/>
    </source>
</evidence>
<dbReference type="Gene3D" id="1.10.8.60">
    <property type="match status" value="1"/>
</dbReference>
<evidence type="ECO:0000256" key="5">
    <source>
        <dbReference type="ARBA" id="ARBA00022801"/>
    </source>
</evidence>
<evidence type="ECO:0000256" key="15">
    <source>
        <dbReference type="PIRNR" id="PIRNR001174"/>
    </source>
</evidence>
<keyword evidence="20" id="KW-0175">Coiled coil</keyword>
<dbReference type="PANTHER" id="PTHR10046">
    <property type="entry name" value="ATP DEPENDENT LON PROTEASE FAMILY MEMBER"/>
    <property type="match status" value="1"/>
</dbReference>
<evidence type="ECO:0000313" key="24">
    <source>
        <dbReference type="Proteomes" id="UP000301475"/>
    </source>
</evidence>
<comment type="similarity">
    <text evidence="14 15 18 19">Belongs to the peptidase S16 family.</text>
</comment>
<dbReference type="InterPro" id="IPR046336">
    <property type="entry name" value="Lon_prtase_N_sf"/>
</dbReference>
<dbReference type="InterPro" id="IPR003593">
    <property type="entry name" value="AAA+_ATPase"/>
</dbReference>
<dbReference type="CDD" id="cd19500">
    <property type="entry name" value="RecA-like_Lon"/>
    <property type="match status" value="1"/>
</dbReference>
<evidence type="ECO:0000256" key="4">
    <source>
        <dbReference type="ARBA" id="ARBA00022741"/>
    </source>
</evidence>
<dbReference type="InterPro" id="IPR014721">
    <property type="entry name" value="Ribsml_uS5_D2-typ_fold_subgr"/>
</dbReference>
<dbReference type="InterPro" id="IPR027065">
    <property type="entry name" value="Lon_Prtase"/>
</dbReference>
<protein>
    <recommendedName>
        <fullName evidence="12 14">Lon protease</fullName>
        <ecNumber evidence="11 14">3.4.21.53</ecNumber>
    </recommendedName>
    <alternativeName>
        <fullName evidence="13 14">ATP-dependent protease La</fullName>
    </alternativeName>
</protein>
<dbReference type="InterPro" id="IPR003959">
    <property type="entry name" value="ATPase_AAA_core"/>
</dbReference>
<dbReference type="GO" id="GO:0004176">
    <property type="term" value="F:ATP-dependent peptidase activity"/>
    <property type="evidence" value="ECO:0007669"/>
    <property type="project" value="UniProtKB-UniRule"/>
</dbReference>
<dbReference type="PROSITE" id="PS01046">
    <property type="entry name" value="LON_SER"/>
    <property type="match status" value="1"/>
</dbReference>
<comment type="catalytic activity">
    <reaction evidence="9 14 15 18">
        <text>Hydrolysis of proteins in presence of ATP.</text>
        <dbReference type="EC" id="3.4.21.53"/>
    </reaction>
</comment>
<dbReference type="Gene3D" id="1.20.5.5270">
    <property type="match status" value="1"/>
</dbReference>
<dbReference type="SUPFAM" id="SSF52540">
    <property type="entry name" value="P-loop containing nucleoside triphosphate hydrolases"/>
    <property type="match status" value="1"/>
</dbReference>
<dbReference type="InterPro" id="IPR004815">
    <property type="entry name" value="Lon_bac/euk-typ"/>
</dbReference>
<dbReference type="PROSITE" id="PS51787">
    <property type="entry name" value="LON_N"/>
    <property type="match status" value="1"/>
</dbReference>
<sequence length="796" mass="89449">MNDTPNIVELPVLPLKGLVVFPDMILHFDVGRKRSKAAVEAAMLNNQEIFVTTQKLTSVNRPKLDDVYKVGVVCNITQIVNQQEDIIRVTIRGKYRGILKEITTDTNCLFAKVEEVPRSEITDSEKGDALVRAVKNVFEQYISITPSFSTDYLYKLSLCKDASEIADYIASNIITDYTNKQTILNIFDIEARLEALIELLLEEINVIEIENDIVEKARQNIEKNQRDYFLREQLAVIQEELGEQDNPESESEEYKRKILNLHLDEDIENTLLKECAKLKKMGYSNQEATVIRTYLDTCLDLPWNKFTTDKLEIHKVRKSLDKEHYGLNKVKDRIIEQLAVKILNRKNNSQIICLVGPPGVGKTSIAQSIAKAIGKNSARIALGGIHDEAEIRGHRKTYIGSMPGRIINAMRSAKSMNPLIILDEVDKLGQDYKGDPTSALLEVLDSEQNSTFVDHYLEIPFDLSNVMFITTANDLSLIPAPLRDRMDIIELPSYTREEKLNIAKKHLIKKQLELNGLDKTQFKITPKGIYSLIDYYTREAGVRSLERTIASLMRKSAVKILMEEVDSVSITDKNVQEFLGAYKFTDDTKSKRNEVGVVNGLAWTSVGGTLLPIEVALMPGKGNIQLTGSLGEVMQESAKIAITCIRTMSEKYIINNDFYRKNDIHLHAPEGAVPKDGPSAGVTMATAIFSALTNMPVRSDVAMTGEITLRGKVLPIGGLREKSMAAYRNGMKTIIIPYDNIKDLEEVDDVVKEKVEFKPVKHITEVLEIAICNYNKSFAKTANTSVKDGLVNTIRQ</sequence>
<feature type="active site" evidence="14 16">
    <location>
        <position position="722"/>
    </location>
</feature>
<dbReference type="InterPro" id="IPR003111">
    <property type="entry name" value="Lon_prtase_N"/>
</dbReference>
<dbReference type="Gene3D" id="3.40.50.300">
    <property type="entry name" value="P-loop containing nucleotide triphosphate hydrolases"/>
    <property type="match status" value="1"/>
</dbReference>
<dbReference type="PIRSF" id="PIRSF001174">
    <property type="entry name" value="Lon_proteas"/>
    <property type="match status" value="1"/>
</dbReference>
<dbReference type="NCBIfam" id="TIGR00763">
    <property type="entry name" value="lon"/>
    <property type="match status" value="1"/>
</dbReference>
<proteinExistence type="evidence at transcript level"/>
<dbReference type="GO" id="GO:0034605">
    <property type="term" value="P:cellular response to heat"/>
    <property type="evidence" value="ECO:0007669"/>
    <property type="project" value="UniProtKB-UniRule"/>
</dbReference>
<keyword evidence="3 14" id="KW-0645">Protease</keyword>
<dbReference type="FunFam" id="3.40.50.300:FF:000021">
    <property type="entry name" value="Lon protease homolog"/>
    <property type="match status" value="1"/>
</dbReference>
<dbReference type="InterPro" id="IPR020568">
    <property type="entry name" value="Ribosomal_Su5_D2-typ_SF"/>
</dbReference>
<feature type="coiled-coil region" evidence="20">
    <location>
        <begin position="190"/>
        <end position="227"/>
    </location>
</feature>
<dbReference type="RefSeq" id="WP_138158000.1">
    <property type="nucleotide sequence ID" value="NZ_CP039381.1"/>
</dbReference>
<evidence type="ECO:0000256" key="17">
    <source>
        <dbReference type="PIRSR" id="PIRSR001174-2"/>
    </source>
</evidence>
<feature type="domain" description="Lon N-terminal" evidence="22">
    <location>
        <begin position="10"/>
        <end position="204"/>
    </location>
</feature>
<keyword evidence="7 14" id="KW-0067">ATP-binding</keyword>
<dbReference type="GO" id="GO:0004252">
    <property type="term" value="F:serine-type endopeptidase activity"/>
    <property type="evidence" value="ECO:0007669"/>
    <property type="project" value="UniProtKB-UniRule"/>
</dbReference>
<organism evidence="23 24">
    <name type="scientific">Ruminococcus bovis</name>
    <dbReference type="NCBI Taxonomy" id="2564099"/>
    <lineage>
        <taxon>Bacteria</taxon>
        <taxon>Bacillati</taxon>
        <taxon>Bacillota</taxon>
        <taxon>Clostridia</taxon>
        <taxon>Eubacteriales</taxon>
        <taxon>Oscillospiraceae</taxon>
        <taxon>Ruminococcus</taxon>
    </lineage>
</organism>
<evidence type="ECO:0000256" key="14">
    <source>
        <dbReference type="HAMAP-Rule" id="MF_01973"/>
    </source>
</evidence>
<reference evidence="23 24" key="1">
    <citation type="submission" date="2019-04" db="EMBL/GenBank/DDBJ databases">
        <authorList>
            <person name="Embree M."/>
            <person name="Gaffney J.R."/>
        </authorList>
    </citation>
    <scope>NUCLEOTIDE SEQUENCE [LARGE SCALE GENOMIC DNA]</scope>
    <source>
        <strain evidence="23 24">JE7A12</strain>
    </source>
</reference>
<keyword evidence="6 14" id="KW-0720">Serine protease</keyword>
<dbReference type="GO" id="GO:0006515">
    <property type="term" value="P:protein quality control for misfolded or incompletely synthesized proteins"/>
    <property type="evidence" value="ECO:0007669"/>
    <property type="project" value="UniProtKB-UniRule"/>
</dbReference>
<evidence type="ECO:0000256" key="18">
    <source>
        <dbReference type="PROSITE-ProRule" id="PRU01122"/>
    </source>
</evidence>
<accession>A0A4P8XXA0</accession>
<dbReference type="SMART" id="SM00464">
    <property type="entry name" value="LON"/>
    <property type="match status" value="1"/>
</dbReference>
<keyword evidence="8 14" id="KW-0346">Stress response</keyword>
<evidence type="ECO:0000313" key="23">
    <source>
        <dbReference type="EMBL" id="QCT07791.1"/>
    </source>
</evidence>
<dbReference type="HAMAP" id="MF_01973">
    <property type="entry name" value="lon_bact"/>
    <property type="match status" value="1"/>
</dbReference>
<evidence type="ECO:0000256" key="13">
    <source>
        <dbReference type="ARBA" id="ARBA00082722"/>
    </source>
</evidence>
<feature type="active site" evidence="14 16">
    <location>
        <position position="679"/>
    </location>
</feature>
<dbReference type="Pfam" id="PF00004">
    <property type="entry name" value="AAA"/>
    <property type="match status" value="1"/>
</dbReference>
<dbReference type="PROSITE" id="PS51786">
    <property type="entry name" value="LON_PROTEOLYTIC"/>
    <property type="match status" value="1"/>
</dbReference>
<evidence type="ECO:0000259" key="22">
    <source>
        <dbReference type="PROSITE" id="PS51787"/>
    </source>
</evidence>